<dbReference type="InterPro" id="IPR051120">
    <property type="entry name" value="ABC_AA/LPS_Transport"/>
</dbReference>
<protein>
    <submittedName>
        <fullName evidence="5">High-affinity branched-chain amino acid transport ATP-binding protein BraF</fullName>
    </submittedName>
</protein>
<dbReference type="PANTHER" id="PTHR45772:SF1">
    <property type="entry name" value="ABC TRANSPORTER ATP-BINDING PROTEIN"/>
    <property type="match status" value="1"/>
</dbReference>
<dbReference type="FunFam" id="3.40.50.300:FF:000421">
    <property type="entry name" value="Branched-chain amino acid ABC transporter ATP-binding protein"/>
    <property type="match status" value="1"/>
</dbReference>
<keyword evidence="2" id="KW-0547">Nucleotide-binding</keyword>
<dbReference type="InterPro" id="IPR027417">
    <property type="entry name" value="P-loop_NTPase"/>
</dbReference>
<dbReference type="AlphaFoldDB" id="A0A485LY20"/>
<keyword evidence="3 5" id="KW-0067">ATP-binding</keyword>
<dbReference type="InterPro" id="IPR032823">
    <property type="entry name" value="BCA_ABC_TP_C"/>
</dbReference>
<dbReference type="GO" id="GO:0005886">
    <property type="term" value="C:plasma membrane"/>
    <property type="evidence" value="ECO:0007669"/>
    <property type="project" value="TreeGrafter"/>
</dbReference>
<dbReference type="PANTHER" id="PTHR45772">
    <property type="entry name" value="CONSERVED COMPONENT OF ABC TRANSPORTER FOR NATURAL AMINO ACIDS-RELATED"/>
    <property type="match status" value="1"/>
</dbReference>
<evidence type="ECO:0000259" key="4">
    <source>
        <dbReference type="PROSITE" id="PS50893"/>
    </source>
</evidence>
<dbReference type="Pfam" id="PF12399">
    <property type="entry name" value="BCA_ABC_TP_C"/>
    <property type="match status" value="1"/>
</dbReference>
<evidence type="ECO:0000256" key="1">
    <source>
        <dbReference type="ARBA" id="ARBA00022448"/>
    </source>
</evidence>
<organism evidence="5">
    <name type="scientific">anaerobic digester metagenome</name>
    <dbReference type="NCBI Taxonomy" id="1263854"/>
    <lineage>
        <taxon>unclassified sequences</taxon>
        <taxon>metagenomes</taxon>
        <taxon>ecological metagenomes</taxon>
    </lineage>
</organism>
<dbReference type="EMBL" id="CAADRM010000081">
    <property type="protein sequence ID" value="VFU13564.1"/>
    <property type="molecule type" value="Genomic_DNA"/>
</dbReference>
<evidence type="ECO:0000256" key="3">
    <source>
        <dbReference type="ARBA" id="ARBA00022840"/>
    </source>
</evidence>
<dbReference type="CDD" id="cd03219">
    <property type="entry name" value="ABC_Mj1267_LivG_branched"/>
    <property type="match status" value="1"/>
</dbReference>
<name>A0A485LY20_9ZZZZ</name>
<dbReference type="Gene3D" id="3.40.50.300">
    <property type="entry name" value="P-loop containing nucleotide triphosphate hydrolases"/>
    <property type="match status" value="1"/>
</dbReference>
<evidence type="ECO:0000313" key="5">
    <source>
        <dbReference type="EMBL" id="VFU13564.1"/>
    </source>
</evidence>
<keyword evidence="1" id="KW-0813">Transport</keyword>
<dbReference type="SMART" id="SM00382">
    <property type="entry name" value="AAA"/>
    <property type="match status" value="1"/>
</dbReference>
<dbReference type="Pfam" id="PF00005">
    <property type="entry name" value="ABC_tran"/>
    <property type="match status" value="1"/>
</dbReference>
<accession>A0A485LY20</accession>
<dbReference type="GO" id="GO:0005524">
    <property type="term" value="F:ATP binding"/>
    <property type="evidence" value="ECO:0007669"/>
    <property type="project" value="UniProtKB-KW"/>
</dbReference>
<sequence>MRAFRGQPSIFSNENMEGRRADLQVRSLSLSFGGIRALSGVTLDVAAGELVAVIGPNGAGKTSLMNCITGFYRPTSGDIVFGGTNITRLPAHELTRMGIGRTFQNIELFPGMSVLDNLLLARHIHCGYGFVPAALFAPSVRREEIRHHRILEEIIDFLEIQSVRKELVGSLPYGMRKRVELGRALALEPKLLVLDEPFAGMTLEEKEDMVRFLLELNGSWGQTMILVEHDMSIVMSISKRIVVLNFGEKLAEGPPEEIQDHPEVIKAYLGESTDLNVDDETGMRGAVDAGNE</sequence>
<dbReference type="InterPro" id="IPR003593">
    <property type="entry name" value="AAA+_ATPase"/>
</dbReference>
<evidence type="ECO:0000256" key="2">
    <source>
        <dbReference type="ARBA" id="ARBA00022741"/>
    </source>
</evidence>
<dbReference type="InterPro" id="IPR003439">
    <property type="entry name" value="ABC_transporter-like_ATP-bd"/>
</dbReference>
<dbReference type="PROSITE" id="PS50893">
    <property type="entry name" value="ABC_TRANSPORTER_2"/>
    <property type="match status" value="1"/>
</dbReference>
<reference evidence="5" key="1">
    <citation type="submission" date="2019-03" db="EMBL/GenBank/DDBJ databases">
        <authorList>
            <person name="Hao L."/>
        </authorList>
    </citation>
    <scope>NUCLEOTIDE SEQUENCE</scope>
</reference>
<gene>
    <name evidence="5" type="primary">braF</name>
    <name evidence="5" type="ORF">SCFA_20034</name>
</gene>
<proteinExistence type="predicted"/>
<dbReference type="GO" id="GO:0016887">
    <property type="term" value="F:ATP hydrolysis activity"/>
    <property type="evidence" value="ECO:0007669"/>
    <property type="project" value="InterPro"/>
</dbReference>
<feature type="domain" description="ABC transporter" evidence="4">
    <location>
        <begin position="23"/>
        <end position="271"/>
    </location>
</feature>
<dbReference type="SUPFAM" id="SSF52540">
    <property type="entry name" value="P-loop containing nucleoside triphosphate hydrolases"/>
    <property type="match status" value="1"/>
</dbReference>